<dbReference type="AlphaFoldDB" id="A0A1Y6BQT6"/>
<gene>
    <name evidence="1" type="ORF">SAMN05428998_1087</name>
</gene>
<proteinExistence type="predicted"/>
<sequence length="204" mass="21443">MPTYAEILPGQPIREVVFGRALQPDEIKHIGGLPTLRPLVVDLSVPSGYRGIGTDYQVADVQVTKVAVTEAIPLAEQADAKAATARRIGAAKMDAIVIDYSEQERLTFAKQLSEAQAYDPNATAQENEASCPMLVQLAAARPDIATLADMVDLVLAKDTAWSLAVGAVLGVQQGFEKACEAAKAAADQAAVDAIDVTTGWPGEA</sequence>
<evidence type="ECO:0000313" key="1">
    <source>
        <dbReference type="EMBL" id="SMF23411.1"/>
    </source>
</evidence>
<accession>A0A1Y6BQT6</accession>
<keyword evidence="2" id="KW-1185">Reference proteome</keyword>
<evidence type="ECO:0000313" key="2">
    <source>
        <dbReference type="Proteomes" id="UP000192917"/>
    </source>
</evidence>
<dbReference type="EMBL" id="FWZX01000008">
    <property type="protein sequence ID" value="SMF23411.1"/>
    <property type="molecule type" value="Genomic_DNA"/>
</dbReference>
<name>A0A1Y6BQT6_9PROT</name>
<dbReference type="RefSeq" id="WP_085122903.1">
    <property type="nucleotide sequence ID" value="NZ_FWZX01000008.1"/>
</dbReference>
<evidence type="ECO:0008006" key="3">
    <source>
        <dbReference type="Google" id="ProtNLM"/>
    </source>
</evidence>
<protein>
    <recommendedName>
        <fullName evidence="3">DUF4376 domain-containing protein</fullName>
    </recommendedName>
</protein>
<dbReference type="Proteomes" id="UP000192917">
    <property type="component" value="Unassembled WGS sequence"/>
</dbReference>
<dbReference type="STRING" id="560819.SAMN05428998_1087"/>
<organism evidence="1 2">
    <name type="scientific">Tistlia consotensis USBA 355</name>
    <dbReference type="NCBI Taxonomy" id="560819"/>
    <lineage>
        <taxon>Bacteria</taxon>
        <taxon>Pseudomonadati</taxon>
        <taxon>Pseudomonadota</taxon>
        <taxon>Alphaproteobacteria</taxon>
        <taxon>Rhodospirillales</taxon>
        <taxon>Rhodovibrionaceae</taxon>
        <taxon>Tistlia</taxon>
    </lineage>
</organism>
<reference evidence="1 2" key="1">
    <citation type="submission" date="2017-04" db="EMBL/GenBank/DDBJ databases">
        <authorList>
            <person name="Afonso C.L."/>
            <person name="Miller P.J."/>
            <person name="Scott M.A."/>
            <person name="Spackman E."/>
            <person name="Goraichik I."/>
            <person name="Dimitrov K.M."/>
            <person name="Suarez D.L."/>
            <person name="Swayne D.E."/>
        </authorList>
    </citation>
    <scope>NUCLEOTIDE SEQUENCE [LARGE SCALE GENOMIC DNA]</scope>
    <source>
        <strain evidence="1 2">USBA 355</strain>
    </source>
</reference>